<evidence type="ECO:0000256" key="1">
    <source>
        <dbReference type="SAM" id="MobiDB-lite"/>
    </source>
</evidence>
<name>A0AAD7FLK3_9AGAR</name>
<organism evidence="2 3">
    <name type="scientific">Roridomyces roridus</name>
    <dbReference type="NCBI Taxonomy" id="1738132"/>
    <lineage>
        <taxon>Eukaryota</taxon>
        <taxon>Fungi</taxon>
        <taxon>Dikarya</taxon>
        <taxon>Basidiomycota</taxon>
        <taxon>Agaricomycotina</taxon>
        <taxon>Agaricomycetes</taxon>
        <taxon>Agaricomycetidae</taxon>
        <taxon>Agaricales</taxon>
        <taxon>Marasmiineae</taxon>
        <taxon>Mycenaceae</taxon>
        <taxon>Roridomyces</taxon>
    </lineage>
</organism>
<accession>A0AAD7FLK3</accession>
<evidence type="ECO:0000313" key="3">
    <source>
        <dbReference type="Proteomes" id="UP001221142"/>
    </source>
</evidence>
<keyword evidence="3" id="KW-1185">Reference proteome</keyword>
<dbReference type="Proteomes" id="UP001221142">
    <property type="component" value="Unassembled WGS sequence"/>
</dbReference>
<protein>
    <submittedName>
        <fullName evidence="2">Uncharacterized protein</fullName>
    </submittedName>
</protein>
<gene>
    <name evidence="2" type="ORF">FB45DRAFT_1084605</name>
</gene>
<dbReference type="EMBL" id="JARKIF010000012">
    <property type="protein sequence ID" value="KAJ7625889.1"/>
    <property type="molecule type" value="Genomic_DNA"/>
</dbReference>
<proteinExistence type="predicted"/>
<reference evidence="2" key="1">
    <citation type="submission" date="2023-03" db="EMBL/GenBank/DDBJ databases">
        <title>Massive genome expansion in bonnet fungi (Mycena s.s.) driven by repeated elements and novel gene families across ecological guilds.</title>
        <authorList>
            <consortium name="Lawrence Berkeley National Laboratory"/>
            <person name="Harder C.B."/>
            <person name="Miyauchi S."/>
            <person name="Viragh M."/>
            <person name="Kuo A."/>
            <person name="Thoen E."/>
            <person name="Andreopoulos B."/>
            <person name="Lu D."/>
            <person name="Skrede I."/>
            <person name="Drula E."/>
            <person name="Henrissat B."/>
            <person name="Morin E."/>
            <person name="Kohler A."/>
            <person name="Barry K."/>
            <person name="LaButti K."/>
            <person name="Morin E."/>
            <person name="Salamov A."/>
            <person name="Lipzen A."/>
            <person name="Mereny Z."/>
            <person name="Hegedus B."/>
            <person name="Baldrian P."/>
            <person name="Stursova M."/>
            <person name="Weitz H."/>
            <person name="Taylor A."/>
            <person name="Grigoriev I.V."/>
            <person name="Nagy L.G."/>
            <person name="Martin F."/>
            <person name="Kauserud H."/>
        </authorList>
    </citation>
    <scope>NUCLEOTIDE SEQUENCE</scope>
    <source>
        <strain evidence="2">9284</strain>
    </source>
</reference>
<comment type="caution">
    <text evidence="2">The sequence shown here is derived from an EMBL/GenBank/DDBJ whole genome shotgun (WGS) entry which is preliminary data.</text>
</comment>
<dbReference type="AlphaFoldDB" id="A0AAD7FLK3"/>
<evidence type="ECO:0000313" key="2">
    <source>
        <dbReference type="EMBL" id="KAJ7625889.1"/>
    </source>
</evidence>
<feature type="region of interest" description="Disordered" evidence="1">
    <location>
        <begin position="1"/>
        <end position="23"/>
    </location>
</feature>
<sequence>MSLRKTSRLGERQLERGTSQKGRNFGDTQLVQFEGAQHVTAAGTENFFSLFTVIMGGTIFACGPDYDPENHDFDHLVHTSYRYGGFLDFKAVLIRATIAFLTALSSKQISKELLVNEGVTDTEAVEGVDEAVFIANYRTRIDKAIAQLQGWLRNPGAPPTNPLASLFANNGSNPLDFHQMMAQMMANVPIDTDAIAKASPHVLAELGLSGIHIFGKMYDSDGSVPYPQTQEVVKAFKMVKSHCDWNSPGWTPEGGNEFFGDLARCLRLHLPVERSALEFLGPFATLCVFLES</sequence>